<feature type="region of interest" description="Disordered" evidence="7">
    <location>
        <begin position="705"/>
        <end position="773"/>
    </location>
</feature>
<comment type="similarity">
    <text evidence="1 6">Belongs to the FHY3/FAR1 family.</text>
</comment>
<comment type="subcellular location">
    <subcellularLocation>
        <location evidence="6">Nucleus</location>
    </subcellularLocation>
</comment>
<sequence length="881" mass="102322">MLDTAFEEDIEIFRQNQNLEEAISLSQEGETQHVPTIDMQFKSDDEAYQFYNQYALIVGFFIVRCENYHSRDKQKMGMVTRITFKCNKKGKCLEECPEAEKENLSGVQVSKLARRRKKFPDITDEGAPVPATRKRKTKVINKTNCQAEMVITLVKDVWTVTRLNLDHNHKLLSPDLSKLLRSHRFFSKHEKAIIRTFININVPNRKILAFLSFLRGGMEFTNIVKTDINNYRTRVMREAGQNDITQVIQFLKKKQTEDPLFFFSFDADEENKVRNIFWSYGKSRIAYEHYGDVISFDTTYETNRYNLKFAPFVGINGHGDNLLFAGAVLSDETTDTFRWLFNTFRICMGGKAPKAIITDQDAAMKAAIELEYPETIHRNCLFHIVSKAEIYCGPAFNKIKGFAMDFYDIVYNSLTIEEFESLWKYMTEKHKVERLRYLQIMYENRHRFVPVYFKENFFPFKCLTSRSEGTNAIFKDNVGPTTSLILFVQEFDRQMKNIDEKGNLRDKNKAQDVALLHSRYNFERQARDLYNTQIFYRFQQIVKATGMHMVDEIDKNKVYIVYKSETYTEKEIRPRKYLVLVDLEQENYTCICARFQKDGILCSHILRTLIQISRYTLPEKYFIDRWRPIEKKQIRNAATNIPTELRAGSTNTLRYNLISRKFVEVVSDGCMSLERCNQMLQGIEKIHDEIKKIPIRNQMTSADNGDEQLFLNNGSNNNEQNDSNQHNSEANTMNTNESTKEVAQSSNTTNTNESARQVPQGSARQITEQRSVAEQSLESLKNLDVVPRKGRPKKNIPKSKRWIPTSKLVRTKQKITCSHCGSNTHNRATCTADVDDAALSAKKTAASKKRTGQETKKSQTKKQKRSQQNTNEDQVIMSNAI</sequence>
<evidence type="ECO:0000256" key="1">
    <source>
        <dbReference type="ARBA" id="ARBA00005889"/>
    </source>
</evidence>
<feature type="compositionally biased region" description="Low complexity" evidence="7">
    <location>
        <begin position="707"/>
        <end position="729"/>
    </location>
</feature>
<dbReference type="GO" id="GO:0005634">
    <property type="term" value="C:nucleus"/>
    <property type="evidence" value="ECO:0007669"/>
    <property type="project" value="UniProtKB-SubCell"/>
</dbReference>
<keyword evidence="2 6" id="KW-0479">Metal-binding</keyword>
<evidence type="ECO:0000256" key="7">
    <source>
        <dbReference type="SAM" id="MobiDB-lite"/>
    </source>
</evidence>
<evidence type="ECO:0000256" key="6">
    <source>
        <dbReference type="RuleBase" id="RU367018"/>
    </source>
</evidence>
<feature type="compositionally biased region" description="Polar residues" evidence="7">
    <location>
        <begin position="730"/>
        <end position="773"/>
    </location>
</feature>
<dbReference type="Pfam" id="PF03101">
    <property type="entry name" value="FAR1"/>
    <property type="match status" value="1"/>
</dbReference>
<dbReference type="Pfam" id="PF10551">
    <property type="entry name" value="MULE"/>
    <property type="match status" value="1"/>
</dbReference>
<dbReference type="AlphaFoldDB" id="A0A8T0TKE3"/>
<dbReference type="InterPro" id="IPR007527">
    <property type="entry name" value="Znf_SWIM"/>
</dbReference>
<feature type="compositionally biased region" description="Polar residues" evidence="7">
    <location>
        <begin position="869"/>
        <end position="881"/>
    </location>
</feature>
<dbReference type="GO" id="GO:0008270">
    <property type="term" value="F:zinc ion binding"/>
    <property type="evidence" value="ECO:0007669"/>
    <property type="project" value="UniProtKB-UniRule"/>
</dbReference>
<dbReference type="GO" id="GO:0006355">
    <property type="term" value="P:regulation of DNA-templated transcription"/>
    <property type="evidence" value="ECO:0007669"/>
    <property type="project" value="UniProtKB-UniRule"/>
</dbReference>
<evidence type="ECO:0000256" key="2">
    <source>
        <dbReference type="ARBA" id="ARBA00022723"/>
    </source>
</evidence>
<comment type="function">
    <text evidence="6">Putative transcription activator involved in regulating light control of development.</text>
</comment>
<evidence type="ECO:0000256" key="5">
    <source>
        <dbReference type="PROSITE-ProRule" id="PRU00325"/>
    </source>
</evidence>
<dbReference type="PROSITE" id="PS50966">
    <property type="entry name" value="ZF_SWIM"/>
    <property type="match status" value="1"/>
</dbReference>
<dbReference type="PANTHER" id="PTHR31669:SF180">
    <property type="entry name" value="PROTEIN FAR1-RELATED SEQUENCE"/>
    <property type="match status" value="1"/>
</dbReference>
<evidence type="ECO:0000256" key="4">
    <source>
        <dbReference type="ARBA" id="ARBA00022833"/>
    </source>
</evidence>
<keyword evidence="3 5" id="KW-0863">Zinc-finger</keyword>
<comment type="caution">
    <text evidence="9">The sequence shown here is derived from an EMBL/GenBank/DDBJ whole genome shotgun (WGS) entry which is preliminary data.</text>
</comment>
<proteinExistence type="inferred from homology"/>
<reference evidence="9" key="1">
    <citation type="submission" date="2020-05" db="EMBL/GenBank/DDBJ databases">
        <title>WGS assembly of Panicum virgatum.</title>
        <authorList>
            <person name="Lovell J.T."/>
            <person name="Jenkins J."/>
            <person name="Shu S."/>
            <person name="Juenger T.E."/>
            <person name="Schmutz J."/>
        </authorList>
    </citation>
    <scope>NUCLEOTIDE SEQUENCE</scope>
    <source>
        <strain evidence="9">AP13</strain>
    </source>
</reference>
<dbReference type="Pfam" id="PF04434">
    <property type="entry name" value="SWIM"/>
    <property type="match status" value="1"/>
</dbReference>
<dbReference type="InterPro" id="IPR031052">
    <property type="entry name" value="FHY3/FAR1"/>
</dbReference>
<dbReference type="EMBL" id="CM029043">
    <property type="protein sequence ID" value="KAG2610697.1"/>
    <property type="molecule type" value="Genomic_DNA"/>
</dbReference>
<accession>A0A8T0TKE3</accession>
<evidence type="ECO:0000313" key="10">
    <source>
        <dbReference type="Proteomes" id="UP000823388"/>
    </source>
</evidence>
<keyword evidence="10" id="KW-1185">Reference proteome</keyword>
<feature type="region of interest" description="Disordered" evidence="7">
    <location>
        <begin position="841"/>
        <end position="881"/>
    </location>
</feature>
<gene>
    <name evidence="9" type="ORF">PVAP13_4KG193636</name>
</gene>
<dbReference type="Proteomes" id="UP000823388">
    <property type="component" value="Chromosome 4K"/>
</dbReference>
<name>A0A8T0TKE3_PANVG</name>
<evidence type="ECO:0000259" key="8">
    <source>
        <dbReference type="PROSITE" id="PS50966"/>
    </source>
</evidence>
<dbReference type="InterPro" id="IPR018289">
    <property type="entry name" value="MULE_transposase_dom"/>
</dbReference>
<organism evidence="9 10">
    <name type="scientific">Panicum virgatum</name>
    <name type="common">Blackwell switchgrass</name>
    <dbReference type="NCBI Taxonomy" id="38727"/>
    <lineage>
        <taxon>Eukaryota</taxon>
        <taxon>Viridiplantae</taxon>
        <taxon>Streptophyta</taxon>
        <taxon>Embryophyta</taxon>
        <taxon>Tracheophyta</taxon>
        <taxon>Spermatophyta</taxon>
        <taxon>Magnoliopsida</taxon>
        <taxon>Liliopsida</taxon>
        <taxon>Poales</taxon>
        <taxon>Poaceae</taxon>
        <taxon>PACMAD clade</taxon>
        <taxon>Panicoideae</taxon>
        <taxon>Panicodae</taxon>
        <taxon>Paniceae</taxon>
        <taxon>Panicinae</taxon>
        <taxon>Panicum</taxon>
        <taxon>Panicum sect. Hiantes</taxon>
    </lineage>
</organism>
<evidence type="ECO:0000313" key="9">
    <source>
        <dbReference type="EMBL" id="KAG2610697.1"/>
    </source>
</evidence>
<dbReference type="PANTHER" id="PTHR31669">
    <property type="entry name" value="PROTEIN FAR1-RELATED SEQUENCE 10-RELATED"/>
    <property type="match status" value="1"/>
</dbReference>
<keyword evidence="6" id="KW-0539">Nucleus</keyword>
<evidence type="ECO:0000256" key="3">
    <source>
        <dbReference type="ARBA" id="ARBA00022771"/>
    </source>
</evidence>
<dbReference type="InterPro" id="IPR004330">
    <property type="entry name" value="FAR1_DNA_bnd_dom"/>
</dbReference>
<keyword evidence="4 6" id="KW-0862">Zinc</keyword>
<dbReference type="InterPro" id="IPR006564">
    <property type="entry name" value="Znf_PMZ"/>
</dbReference>
<dbReference type="SMART" id="SM00575">
    <property type="entry name" value="ZnF_PMZ"/>
    <property type="match status" value="1"/>
</dbReference>
<protein>
    <recommendedName>
        <fullName evidence="6">Protein FAR1-RELATED SEQUENCE</fullName>
    </recommendedName>
</protein>
<feature type="domain" description="SWIM-type" evidence="8">
    <location>
        <begin position="577"/>
        <end position="613"/>
    </location>
</feature>